<name>A0ABD3ET04_9STRA</name>
<accession>A0ABD3ET04</accession>
<sequence length="272" mass="29116">MSGARKGSIDVGSDGRVSVASDGSDVSLDGRFIKQRSTEEALFENPSSNTADGIVFRVRNDMVVGTVPAQFPQVISPSDRRIKTNIEDVDEDDILQRLQSLEIKQYRYTDEWRRIRGIEDSVVRGVIAQQAHETFPEYVSVGDFYLNESDFSLMNFHQIDKQKVILDLVAAIHAQHRRFHVSANLPEKSGDVIVSSADSEAFATTNGMASTGSVSIETGTSKSSSSGSVQIVSGDASNGQAGNIVIGVGDSEDHGGSISLEGGTTSGKNSAV</sequence>
<organism evidence="3 4">
    <name type="scientific">Phytophthora oleae</name>
    <dbReference type="NCBI Taxonomy" id="2107226"/>
    <lineage>
        <taxon>Eukaryota</taxon>
        <taxon>Sar</taxon>
        <taxon>Stramenopiles</taxon>
        <taxon>Oomycota</taxon>
        <taxon>Peronosporomycetes</taxon>
        <taxon>Peronosporales</taxon>
        <taxon>Peronosporaceae</taxon>
        <taxon>Phytophthora</taxon>
    </lineage>
</organism>
<dbReference type="AlphaFoldDB" id="A0ABD3ET04"/>
<evidence type="ECO:0000313" key="3">
    <source>
        <dbReference type="EMBL" id="KAL3656149.1"/>
    </source>
</evidence>
<gene>
    <name evidence="3" type="ORF">V7S43_019037</name>
</gene>
<protein>
    <recommendedName>
        <fullName evidence="2">Peptidase S74 domain-containing protein</fullName>
    </recommendedName>
</protein>
<dbReference type="Pfam" id="PF13884">
    <property type="entry name" value="Peptidase_S74"/>
    <property type="match status" value="1"/>
</dbReference>
<dbReference type="InterPro" id="IPR051577">
    <property type="entry name" value="MRF-like"/>
</dbReference>
<evidence type="ECO:0000259" key="2">
    <source>
        <dbReference type="PROSITE" id="PS51688"/>
    </source>
</evidence>
<dbReference type="InterPro" id="IPR030392">
    <property type="entry name" value="S74_ICA"/>
</dbReference>
<dbReference type="EMBL" id="JBIMZQ010000136">
    <property type="protein sequence ID" value="KAL3656149.1"/>
    <property type="molecule type" value="Genomic_DNA"/>
</dbReference>
<proteinExistence type="predicted"/>
<comment type="caution">
    <text evidence="3">The sequence shown here is derived from an EMBL/GenBank/DDBJ whole genome shotgun (WGS) entry which is preliminary data.</text>
</comment>
<reference evidence="3 4" key="1">
    <citation type="submission" date="2024-09" db="EMBL/GenBank/DDBJ databases">
        <title>Genome sequencing and assembly of Phytophthora oleae, isolate VK10A, causative agent of rot of olive drupes.</title>
        <authorList>
            <person name="Conti Taguali S."/>
            <person name="Riolo M."/>
            <person name="La Spada F."/>
            <person name="Cacciola S.O."/>
            <person name="Dionisio G."/>
        </authorList>
    </citation>
    <scope>NUCLEOTIDE SEQUENCE [LARGE SCALE GENOMIC DNA]</scope>
    <source>
        <strain evidence="3 4">VK10A</strain>
    </source>
</reference>
<dbReference type="PANTHER" id="PTHR13029">
    <property type="match status" value="1"/>
</dbReference>
<keyword evidence="4" id="KW-1185">Reference proteome</keyword>
<feature type="compositionally biased region" description="Low complexity" evidence="1">
    <location>
        <begin position="213"/>
        <end position="234"/>
    </location>
</feature>
<feature type="compositionally biased region" description="Polar residues" evidence="1">
    <location>
        <begin position="262"/>
        <end position="272"/>
    </location>
</feature>
<dbReference type="Proteomes" id="UP001632037">
    <property type="component" value="Unassembled WGS sequence"/>
</dbReference>
<evidence type="ECO:0000313" key="4">
    <source>
        <dbReference type="Proteomes" id="UP001632037"/>
    </source>
</evidence>
<dbReference type="PROSITE" id="PS51688">
    <property type="entry name" value="ICA"/>
    <property type="match status" value="1"/>
</dbReference>
<feature type="region of interest" description="Disordered" evidence="1">
    <location>
        <begin position="1"/>
        <end position="22"/>
    </location>
</feature>
<evidence type="ECO:0000256" key="1">
    <source>
        <dbReference type="SAM" id="MobiDB-lite"/>
    </source>
</evidence>
<feature type="domain" description="Peptidase S74" evidence="2">
    <location>
        <begin position="78"/>
        <end position="189"/>
    </location>
</feature>
<feature type="region of interest" description="Disordered" evidence="1">
    <location>
        <begin position="253"/>
        <end position="272"/>
    </location>
</feature>
<feature type="region of interest" description="Disordered" evidence="1">
    <location>
        <begin position="210"/>
        <end position="235"/>
    </location>
</feature>
<dbReference type="PANTHER" id="PTHR13029:SF18">
    <property type="entry name" value="MYELIN REGULATORY FACTOR HOMOLOG 1"/>
    <property type="match status" value="1"/>
</dbReference>